<evidence type="ECO:0000313" key="1">
    <source>
        <dbReference type="EMBL" id="CAK9181455.1"/>
    </source>
</evidence>
<dbReference type="EMBL" id="CAUOFW020008056">
    <property type="protein sequence ID" value="CAK9181455.1"/>
    <property type="molecule type" value="Genomic_DNA"/>
</dbReference>
<dbReference type="AlphaFoldDB" id="A0ABC8UKC7"/>
<accession>A0ABC8UKC7</accession>
<gene>
    <name evidence="1" type="ORF">ILEXP_LOCUS51518</name>
</gene>
<dbReference type="Proteomes" id="UP001642360">
    <property type="component" value="Unassembled WGS sequence"/>
</dbReference>
<protein>
    <submittedName>
        <fullName evidence="1">Uncharacterized protein</fullName>
    </submittedName>
</protein>
<sequence length="66" mass="7357">MILSVFPGCYFFIRNSSNRWHTAGQCITINLRLSLQCTTTGMKLTSGFSSCVDTYNQCSCCNLDGF</sequence>
<keyword evidence="2" id="KW-1185">Reference proteome</keyword>
<name>A0ABC8UKC7_9AQUA</name>
<comment type="caution">
    <text evidence="1">The sequence shown here is derived from an EMBL/GenBank/DDBJ whole genome shotgun (WGS) entry which is preliminary data.</text>
</comment>
<evidence type="ECO:0000313" key="2">
    <source>
        <dbReference type="Proteomes" id="UP001642360"/>
    </source>
</evidence>
<reference evidence="1 2" key="1">
    <citation type="submission" date="2024-02" db="EMBL/GenBank/DDBJ databases">
        <authorList>
            <person name="Vignale AGUSTIN F."/>
            <person name="Sosa J E."/>
            <person name="Modenutti C."/>
        </authorList>
    </citation>
    <scope>NUCLEOTIDE SEQUENCE [LARGE SCALE GENOMIC DNA]</scope>
</reference>
<organism evidence="1 2">
    <name type="scientific">Ilex paraguariensis</name>
    <name type="common">yerba mate</name>
    <dbReference type="NCBI Taxonomy" id="185542"/>
    <lineage>
        <taxon>Eukaryota</taxon>
        <taxon>Viridiplantae</taxon>
        <taxon>Streptophyta</taxon>
        <taxon>Embryophyta</taxon>
        <taxon>Tracheophyta</taxon>
        <taxon>Spermatophyta</taxon>
        <taxon>Magnoliopsida</taxon>
        <taxon>eudicotyledons</taxon>
        <taxon>Gunneridae</taxon>
        <taxon>Pentapetalae</taxon>
        <taxon>asterids</taxon>
        <taxon>campanulids</taxon>
        <taxon>Aquifoliales</taxon>
        <taxon>Aquifoliaceae</taxon>
        <taxon>Ilex</taxon>
    </lineage>
</organism>
<proteinExistence type="predicted"/>